<organism evidence="1 2">
    <name type="scientific">Streptococcus equinus ATCC 9812</name>
    <dbReference type="NCBI Taxonomy" id="525379"/>
    <lineage>
        <taxon>Bacteria</taxon>
        <taxon>Bacillati</taxon>
        <taxon>Bacillota</taxon>
        <taxon>Bacilli</taxon>
        <taxon>Lactobacillales</taxon>
        <taxon>Streptococcaceae</taxon>
        <taxon>Streptococcus</taxon>
    </lineage>
</organism>
<evidence type="ECO:0000313" key="1">
    <source>
        <dbReference type="EMBL" id="EFW88966.1"/>
    </source>
</evidence>
<dbReference type="Proteomes" id="UP000005699">
    <property type="component" value="Unassembled WGS sequence"/>
</dbReference>
<comment type="caution">
    <text evidence="1">The sequence shown here is derived from an EMBL/GenBank/DDBJ whole genome shotgun (WGS) entry which is preliminary data.</text>
</comment>
<dbReference type="EMBL" id="AEVB01000025">
    <property type="protein sequence ID" value="EFW88966.1"/>
    <property type="molecule type" value="Genomic_DNA"/>
</dbReference>
<dbReference type="AlphaFoldDB" id="E8JP72"/>
<evidence type="ECO:0000313" key="2">
    <source>
        <dbReference type="Proteomes" id="UP000005699"/>
    </source>
</evidence>
<reference evidence="1 2" key="1">
    <citation type="submission" date="2010-12" db="EMBL/GenBank/DDBJ databases">
        <authorList>
            <person name="Muzny D."/>
            <person name="Qin X."/>
            <person name="Deng J."/>
            <person name="Jiang H."/>
            <person name="Liu Y."/>
            <person name="Qu J."/>
            <person name="Song X.-Z."/>
            <person name="Zhang L."/>
            <person name="Thornton R."/>
            <person name="Coyle M."/>
            <person name="Francisco L."/>
            <person name="Jackson L."/>
            <person name="Javaid M."/>
            <person name="Korchina V."/>
            <person name="Kovar C."/>
            <person name="Mata R."/>
            <person name="Mathew T."/>
            <person name="Ngo R."/>
            <person name="Nguyen L."/>
            <person name="Nguyen N."/>
            <person name="Okwuonu G."/>
            <person name="Ongeri F."/>
            <person name="Pham C."/>
            <person name="Simmons D."/>
            <person name="Wilczek-Boney K."/>
            <person name="Hale W."/>
            <person name="Jakkamsetti A."/>
            <person name="Pham P."/>
            <person name="Ruth R."/>
            <person name="San Lucas F."/>
            <person name="Warren J."/>
            <person name="Zhang J."/>
            <person name="Zhao Z."/>
            <person name="Zhou C."/>
            <person name="Zhu D."/>
            <person name="Lee S."/>
            <person name="Bess C."/>
            <person name="Blankenburg K."/>
            <person name="Forbes L."/>
            <person name="Fu Q."/>
            <person name="Gubbala S."/>
            <person name="Hirani K."/>
            <person name="Jayaseelan J.C."/>
            <person name="Lara F."/>
            <person name="Munidasa M."/>
            <person name="Palculict T."/>
            <person name="Patil S."/>
            <person name="Pu L.-L."/>
            <person name="Saada N."/>
            <person name="Tang L."/>
            <person name="Weissenberger G."/>
            <person name="Zhu Y."/>
            <person name="Hemphill L."/>
            <person name="Shang Y."/>
            <person name="Youmans B."/>
            <person name="Ayvaz T."/>
            <person name="Ross M."/>
            <person name="Santibanez J."/>
            <person name="Aqrawi P."/>
            <person name="Gross S."/>
            <person name="Joshi V."/>
            <person name="Fowler G."/>
            <person name="Nazareth L."/>
            <person name="Reid J."/>
            <person name="Worley K."/>
            <person name="Petrosino J."/>
            <person name="Highlander S."/>
            <person name="Gibbs R."/>
        </authorList>
    </citation>
    <scope>NUCLEOTIDE SEQUENCE [LARGE SCALE GENOMIC DNA]</scope>
    <source>
        <strain evidence="1 2">ATCC 9812</strain>
    </source>
</reference>
<name>E8JP72_STREI</name>
<accession>E8JP72</accession>
<gene>
    <name evidence="1" type="ORF">HMPREF0819_0795</name>
</gene>
<proteinExistence type="predicted"/>
<protein>
    <submittedName>
        <fullName evidence="1">Uncharacterized protein</fullName>
    </submittedName>
</protein>
<sequence>MSVLGGFGTIRNSTALKHEVESVDEIESFGTIRNSTALKPRGPFFLTKFRNRAICLSLTSAPNDSLFNYFIPQTKGRFRVLLILVNLNRERC</sequence>
<dbReference type="HOGENOM" id="CLU_2411899_0_0_9"/>